<dbReference type="PANTHER" id="PTHR46825">
    <property type="entry name" value="D-ALANYL-D-ALANINE-CARBOXYPEPTIDASE/ENDOPEPTIDASE AMPH"/>
    <property type="match status" value="1"/>
</dbReference>
<dbReference type="InterPro" id="IPR001466">
    <property type="entry name" value="Beta-lactam-related"/>
</dbReference>
<keyword evidence="3" id="KW-1185">Reference proteome</keyword>
<accession>A0ABW1D615</accession>
<keyword evidence="2" id="KW-0378">Hydrolase</keyword>
<reference evidence="3" key="1">
    <citation type="journal article" date="2019" name="Int. J. Syst. Evol. Microbiol.">
        <title>The Global Catalogue of Microorganisms (GCM) 10K type strain sequencing project: providing services to taxonomists for standard genome sequencing and annotation.</title>
        <authorList>
            <consortium name="The Broad Institute Genomics Platform"/>
            <consortium name="The Broad Institute Genome Sequencing Center for Infectious Disease"/>
            <person name="Wu L."/>
            <person name="Ma J."/>
        </authorList>
    </citation>
    <scope>NUCLEOTIDE SEQUENCE [LARGE SCALE GENOMIC DNA]</scope>
    <source>
        <strain evidence="3">CCUG 53903</strain>
    </source>
</reference>
<dbReference type="PANTHER" id="PTHR46825:SF7">
    <property type="entry name" value="D-ALANYL-D-ALANINE CARBOXYPEPTIDASE"/>
    <property type="match status" value="1"/>
</dbReference>
<proteinExistence type="predicted"/>
<dbReference type="SUPFAM" id="SSF56601">
    <property type="entry name" value="beta-lactamase/transpeptidase-like"/>
    <property type="match status" value="1"/>
</dbReference>
<dbReference type="RefSeq" id="WP_379522888.1">
    <property type="nucleotide sequence ID" value="NZ_JBHSPA010000094.1"/>
</dbReference>
<dbReference type="EMBL" id="JBHSPA010000094">
    <property type="protein sequence ID" value="MFC5833462.1"/>
    <property type="molecule type" value="Genomic_DNA"/>
</dbReference>
<dbReference type="Pfam" id="PF00144">
    <property type="entry name" value="Beta-lactamase"/>
    <property type="match status" value="1"/>
</dbReference>
<dbReference type="Proteomes" id="UP001596058">
    <property type="component" value="Unassembled WGS sequence"/>
</dbReference>
<organism evidence="2 3">
    <name type="scientific">Nonomuraea insulae</name>
    <dbReference type="NCBI Taxonomy" id="1616787"/>
    <lineage>
        <taxon>Bacteria</taxon>
        <taxon>Bacillati</taxon>
        <taxon>Actinomycetota</taxon>
        <taxon>Actinomycetes</taxon>
        <taxon>Streptosporangiales</taxon>
        <taxon>Streptosporangiaceae</taxon>
        <taxon>Nonomuraea</taxon>
    </lineage>
</organism>
<sequence>MATNENVQQVLDWAVAEVGIPGIVAEVKDGDRTWFGTAGVADIQTARRREPGEQFTTGSAAKAFTAAAMLTLEAEGRLSLTDTVEQWLPGVVRGNGNDGRQITIGQLLTHTSGLGITGLSVEIARKYHTRPGFAAHRYDVWTVEELLKLQMAIPPLYAPGTAFAYSNGGYHLAGAIIEKATGHSYEEEVDRTVVQPLGLTGTYARPFDEQRFRGPHARIYTRQFIKDGIDPASLTPDNYESLMEGPDSDPVDVTDRTIWGWAAGGVVSTTSDMLRFTNAMITGSLLPPAQHRTMWNTGPTRDWMPNTRYGTGVSQWALADGRTLHIVAGVELGTATFAMGTPDARRLVSVNINCDWNWYPVCSQVAEAAFGSPFLPPQ</sequence>
<gene>
    <name evidence="2" type="ORF">ACFPZ3_57270</name>
</gene>
<evidence type="ECO:0000313" key="3">
    <source>
        <dbReference type="Proteomes" id="UP001596058"/>
    </source>
</evidence>
<feature type="domain" description="Beta-lactamase-related" evidence="1">
    <location>
        <begin position="11"/>
        <end position="353"/>
    </location>
</feature>
<dbReference type="InterPro" id="IPR050491">
    <property type="entry name" value="AmpC-like"/>
</dbReference>
<evidence type="ECO:0000313" key="2">
    <source>
        <dbReference type="EMBL" id="MFC5833462.1"/>
    </source>
</evidence>
<name>A0ABW1D615_9ACTN</name>
<dbReference type="Gene3D" id="3.40.710.10">
    <property type="entry name" value="DD-peptidase/beta-lactamase superfamily"/>
    <property type="match status" value="1"/>
</dbReference>
<dbReference type="InterPro" id="IPR012338">
    <property type="entry name" value="Beta-lactam/transpept-like"/>
</dbReference>
<dbReference type="EC" id="3.-.-.-" evidence="2"/>
<evidence type="ECO:0000259" key="1">
    <source>
        <dbReference type="Pfam" id="PF00144"/>
    </source>
</evidence>
<comment type="caution">
    <text evidence="2">The sequence shown here is derived from an EMBL/GenBank/DDBJ whole genome shotgun (WGS) entry which is preliminary data.</text>
</comment>
<dbReference type="GO" id="GO:0016787">
    <property type="term" value="F:hydrolase activity"/>
    <property type="evidence" value="ECO:0007669"/>
    <property type="project" value="UniProtKB-KW"/>
</dbReference>
<protein>
    <submittedName>
        <fullName evidence="2">Serine hydrolase domain-containing protein</fullName>
        <ecNumber evidence="2">3.-.-.-</ecNumber>
    </submittedName>
</protein>